<dbReference type="Proteomes" id="UP000823769">
    <property type="component" value="Unassembled WGS sequence"/>
</dbReference>
<dbReference type="AlphaFoldDB" id="A0A9D9IZ71"/>
<protein>
    <recommendedName>
        <fullName evidence="4">DUF4292 domain-containing protein</fullName>
    </recommendedName>
</protein>
<evidence type="ECO:0000313" key="3">
    <source>
        <dbReference type="Proteomes" id="UP000823769"/>
    </source>
</evidence>
<comment type="caution">
    <text evidence="2">The sequence shown here is derived from an EMBL/GenBank/DDBJ whole genome shotgun (WGS) entry which is preliminary data.</text>
</comment>
<evidence type="ECO:0008006" key="4">
    <source>
        <dbReference type="Google" id="ProtNLM"/>
    </source>
</evidence>
<accession>A0A9D9IZ71</accession>
<feature type="signal peptide" evidence="1">
    <location>
        <begin position="1"/>
        <end position="23"/>
    </location>
</feature>
<evidence type="ECO:0000256" key="1">
    <source>
        <dbReference type="SAM" id="SignalP"/>
    </source>
</evidence>
<sequence>MVKNKMRFTLTILLMLLAGSCGRKPELPPLSSGINPIFCPRECEHMYVHAFDGDDEDAAFFFDGVLWMILFRPEEVIAVQPEDFFLRIDMSSYTAEMVPDDVGQEFMRKNYLASRDNQMEAQMARYLSMQLGEYYGVGIPMTVEYRKESCVSISIKADKTLFGEVPGTDLSEKFEFYTIPGYYNDFLFSADKKLIGRIEEGMSIKDYLRYEPIVFPQVVFRLVKDPVELPAEVRFDVEVELSGGKTFSESVAIELI</sequence>
<keyword evidence="1" id="KW-0732">Signal</keyword>
<dbReference type="PROSITE" id="PS51257">
    <property type="entry name" value="PROKAR_LIPOPROTEIN"/>
    <property type="match status" value="1"/>
</dbReference>
<reference evidence="2" key="1">
    <citation type="submission" date="2020-10" db="EMBL/GenBank/DDBJ databases">
        <authorList>
            <person name="Gilroy R."/>
        </authorList>
    </citation>
    <scope>NUCLEOTIDE SEQUENCE</scope>
    <source>
        <strain evidence="2">B3-1481</strain>
    </source>
</reference>
<name>A0A9D9IZ71_9BACT</name>
<reference evidence="2" key="2">
    <citation type="journal article" date="2021" name="PeerJ">
        <title>Extensive microbial diversity within the chicken gut microbiome revealed by metagenomics and culture.</title>
        <authorList>
            <person name="Gilroy R."/>
            <person name="Ravi A."/>
            <person name="Getino M."/>
            <person name="Pursley I."/>
            <person name="Horton D.L."/>
            <person name="Alikhan N.F."/>
            <person name="Baker D."/>
            <person name="Gharbi K."/>
            <person name="Hall N."/>
            <person name="Watson M."/>
            <person name="Adriaenssens E.M."/>
            <person name="Foster-Nyarko E."/>
            <person name="Jarju S."/>
            <person name="Secka A."/>
            <person name="Antonio M."/>
            <person name="Oren A."/>
            <person name="Chaudhuri R.R."/>
            <person name="La Ragione R."/>
            <person name="Hildebrand F."/>
            <person name="Pallen M.J."/>
        </authorList>
    </citation>
    <scope>NUCLEOTIDE SEQUENCE</scope>
    <source>
        <strain evidence="2">B3-1481</strain>
    </source>
</reference>
<proteinExistence type="predicted"/>
<gene>
    <name evidence="2" type="ORF">IAB76_03740</name>
</gene>
<dbReference type="EMBL" id="JADILW010000057">
    <property type="protein sequence ID" value="MBO8480208.1"/>
    <property type="molecule type" value="Genomic_DNA"/>
</dbReference>
<feature type="chain" id="PRO_5038833306" description="DUF4292 domain-containing protein" evidence="1">
    <location>
        <begin position="24"/>
        <end position="256"/>
    </location>
</feature>
<organism evidence="2 3">
    <name type="scientific">Candidatus Cryptobacteroides avistercoris</name>
    <dbReference type="NCBI Taxonomy" id="2840758"/>
    <lineage>
        <taxon>Bacteria</taxon>
        <taxon>Pseudomonadati</taxon>
        <taxon>Bacteroidota</taxon>
        <taxon>Bacteroidia</taxon>
        <taxon>Bacteroidales</taxon>
        <taxon>Candidatus Cryptobacteroides</taxon>
    </lineage>
</organism>
<evidence type="ECO:0000313" key="2">
    <source>
        <dbReference type="EMBL" id="MBO8480208.1"/>
    </source>
</evidence>